<evidence type="ECO:0000313" key="1">
    <source>
        <dbReference type="EMBL" id="MFD2212572.1"/>
    </source>
</evidence>
<dbReference type="EMBL" id="JBHUIK010000001">
    <property type="protein sequence ID" value="MFD2212572.1"/>
    <property type="molecule type" value="Genomic_DNA"/>
</dbReference>
<evidence type="ECO:0008006" key="3">
    <source>
        <dbReference type="Google" id="ProtNLM"/>
    </source>
</evidence>
<accession>A0ABW5BR04</accession>
<sequence>MFSVLKDHEIAHLYNILGKSTKVTKDKHLRTVVLELTEELNRRHQMATE</sequence>
<dbReference type="Proteomes" id="UP001597318">
    <property type="component" value="Unassembled WGS sequence"/>
</dbReference>
<reference evidence="2" key="1">
    <citation type="journal article" date="2019" name="Int. J. Syst. Evol. Microbiol.">
        <title>The Global Catalogue of Microorganisms (GCM) 10K type strain sequencing project: providing services to taxonomists for standard genome sequencing and annotation.</title>
        <authorList>
            <consortium name="The Broad Institute Genomics Platform"/>
            <consortium name="The Broad Institute Genome Sequencing Center for Infectious Disease"/>
            <person name="Wu L."/>
            <person name="Ma J."/>
        </authorList>
    </citation>
    <scope>NUCLEOTIDE SEQUENCE [LARGE SCALE GENOMIC DNA]</scope>
    <source>
        <strain evidence="2">CGMCC 1.15474</strain>
    </source>
</reference>
<evidence type="ECO:0000313" key="2">
    <source>
        <dbReference type="Proteomes" id="UP001597318"/>
    </source>
</evidence>
<protein>
    <recommendedName>
        <fullName evidence="3">Sporulation histidine kinase inhibitor Sda</fullName>
    </recommendedName>
</protein>
<keyword evidence="2" id="KW-1185">Reference proteome</keyword>
<comment type="caution">
    <text evidence="1">The sequence shown here is derived from an EMBL/GenBank/DDBJ whole genome shotgun (WGS) entry which is preliminary data.</text>
</comment>
<dbReference type="RefSeq" id="WP_247342181.1">
    <property type="nucleotide sequence ID" value="NZ_CP095550.1"/>
</dbReference>
<proteinExistence type="predicted"/>
<name>A0ABW5BR04_9BACI</name>
<gene>
    <name evidence="1" type="ORF">ACFSKK_02465</name>
</gene>
<organism evidence="1 2">
    <name type="scientific">Metabacillus endolithicus</name>
    <dbReference type="NCBI Taxonomy" id="1535204"/>
    <lineage>
        <taxon>Bacteria</taxon>
        <taxon>Bacillati</taxon>
        <taxon>Bacillota</taxon>
        <taxon>Bacilli</taxon>
        <taxon>Bacillales</taxon>
        <taxon>Bacillaceae</taxon>
        <taxon>Metabacillus</taxon>
    </lineage>
</organism>